<dbReference type="AlphaFoldDB" id="G4AB19"/>
<evidence type="ECO:0000313" key="2">
    <source>
        <dbReference type="Proteomes" id="UP000005508"/>
    </source>
</evidence>
<evidence type="ECO:0000313" key="1">
    <source>
        <dbReference type="EMBL" id="EGY32561.1"/>
    </source>
</evidence>
<proteinExistence type="predicted"/>
<gene>
    <name evidence="1" type="ORF">SC1083_2049</name>
</gene>
<dbReference type="Proteomes" id="UP000005508">
    <property type="component" value="Unassembled WGS sequence"/>
</dbReference>
<dbReference type="EMBL" id="AEJM01000045">
    <property type="protein sequence ID" value="EGY32561.1"/>
    <property type="molecule type" value="Genomic_DNA"/>
</dbReference>
<reference evidence="1 2" key="1">
    <citation type="submission" date="2010-10" db="EMBL/GenBank/DDBJ databases">
        <authorList>
            <person name="Chen C."/>
            <person name="Kittichotirat W."/>
            <person name="Asikainen S."/>
            <person name="Bumgarner R."/>
        </authorList>
    </citation>
    <scope>NUCLEOTIDE SEQUENCE [LARGE SCALE GENOMIC DNA]</scope>
    <source>
        <strain evidence="1 2">SC1083</strain>
    </source>
</reference>
<accession>G4AB19</accession>
<comment type="caution">
    <text evidence="1">The sequence shown here is derived from an EMBL/GenBank/DDBJ whole genome shotgun (WGS) entry which is preliminary data.</text>
</comment>
<protein>
    <submittedName>
        <fullName evidence="1">Uncharacterized protein</fullName>
    </submittedName>
</protein>
<organism evidence="1 2">
    <name type="scientific">Aggregatibacter actinomycetemcomitans serotype e str. SC1083</name>
    <dbReference type="NCBI Taxonomy" id="907488"/>
    <lineage>
        <taxon>Bacteria</taxon>
        <taxon>Pseudomonadati</taxon>
        <taxon>Pseudomonadota</taxon>
        <taxon>Gammaproteobacteria</taxon>
        <taxon>Pasteurellales</taxon>
        <taxon>Pasteurellaceae</taxon>
        <taxon>Aggregatibacter</taxon>
    </lineage>
</organism>
<sequence length="50" mass="5376">MPAVSQACRICRARASVTAIMPVWGRKVLSQSVTFACSCAQFCESVLSPK</sequence>
<name>G4AB19_AGGAC</name>